<dbReference type="AlphaFoldDB" id="A0A316TLB2"/>
<organism evidence="4 5">
    <name type="scientific">Nocardioides silvaticus</name>
    <dbReference type="NCBI Taxonomy" id="2201891"/>
    <lineage>
        <taxon>Bacteria</taxon>
        <taxon>Bacillati</taxon>
        <taxon>Actinomycetota</taxon>
        <taxon>Actinomycetes</taxon>
        <taxon>Propionibacteriales</taxon>
        <taxon>Nocardioidaceae</taxon>
        <taxon>Nocardioides</taxon>
    </lineage>
</organism>
<evidence type="ECO:0000256" key="1">
    <source>
        <dbReference type="ARBA" id="ARBA00006484"/>
    </source>
</evidence>
<gene>
    <name evidence="4" type="ORF">DJ010_11505</name>
</gene>
<evidence type="ECO:0000313" key="5">
    <source>
        <dbReference type="Proteomes" id="UP000245507"/>
    </source>
</evidence>
<dbReference type="PROSITE" id="PS00061">
    <property type="entry name" value="ADH_SHORT"/>
    <property type="match status" value="1"/>
</dbReference>
<keyword evidence="2" id="KW-0560">Oxidoreductase</keyword>
<dbReference type="Pfam" id="PF00106">
    <property type="entry name" value="adh_short"/>
    <property type="match status" value="1"/>
</dbReference>
<evidence type="ECO:0000256" key="2">
    <source>
        <dbReference type="ARBA" id="ARBA00023002"/>
    </source>
</evidence>
<dbReference type="SUPFAM" id="SSF51735">
    <property type="entry name" value="NAD(P)-binding Rossmann-fold domains"/>
    <property type="match status" value="1"/>
</dbReference>
<comment type="caution">
    <text evidence="4">The sequence shown here is derived from an EMBL/GenBank/DDBJ whole genome shotgun (WGS) entry which is preliminary data.</text>
</comment>
<dbReference type="OrthoDB" id="5242868at2"/>
<dbReference type="InterPro" id="IPR002347">
    <property type="entry name" value="SDR_fam"/>
</dbReference>
<dbReference type="PANTHER" id="PTHR44196:SF1">
    <property type="entry name" value="DEHYDROGENASE_REDUCTASE SDR FAMILY MEMBER 7B"/>
    <property type="match status" value="1"/>
</dbReference>
<comment type="similarity">
    <text evidence="1">Belongs to the short-chain dehydrogenases/reductases (SDR) family.</text>
</comment>
<sequence length="301" mass="31873">MDSRGDDVSSRSHSDTGRTVLVTGASSGIGREVALQLARRGDSVALLARRRAELEEVEKECFLAGSPRTVVVPADVSDTDAIDAAFQRAAEEIGPIDSVVHAAGVAAYGRFEEISSDVFDRVQSINVAGTANVARAAIRHFDGLGLRGNLVLVGSIVGRISAPFLSPYVSSKWAVHGLARSLQAEQGYQGHRISLVGPGGVDTSIYDKAATYLGVQGKPPPPVDDVKKVARATVAMLDSSRKQRSVGALNHFMSFGFRALPAVYDLIAAPLMKRFALDDTPAPEHTGNLFEPLAEPAQSGR</sequence>
<dbReference type="PRINTS" id="PR00081">
    <property type="entry name" value="GDHRDH"/>
</dbReference>
<feature type="domain" description="Ketoreductase" evidence="3">
    <location>
        <begin position="18"/>
        <end position="204"/>
    </location>
</feature>
<dbReference type="SMART" id="SM00822">
    <property type="entry name" value="PKS_KR"/>
    <property type="match status" value="1"/>
</dbReference>
<dbReference type="InterPro" id="IPR020904">
    <property type="entry name" value="Sc_DH/Rdtase_CS"/>
</dbReference>
<dbReference type="GO" id="GO:0016020">
    <property type="term" value="C:membrane"/>
    <property type="evidence" value="ECO:0007669"/>
    <property type="project" value="TreeGrafter"/>
</dbReference>
<accession>A0A316TLB2</accession>
<protein>
    <submittedName>
        <fullName evidence="4">Short-chain dehydrogenase</fullName>
    </submittedName>
</protein>
<name>A0A316TLB2_9ACTN</name>
<dbReference type="EMBL" id="QGDD01000004">
    <property type="protein sequence ID" value="PWN03082.1"/>
    <property type="molecule type" value="Genomic_DNA"/>
</dbReference>
<reference evidence="4 5" key="1">
    <citation type="submission" date="2018-05" db="EMBL/GenBank/DDBJ databases">
        <title>Nocardioides silvaticus genome.</title>
        <authorList>
            <person name="Li C."/>
            <person name="Wang G."/>
        </authorList>
    </citation>
    <scope>NUCLEOTIDE SEQUENCE [LARGE SCALE GENOMIC DNA]</scope>
    <source>
        <strain evidence="4 5">CCTCC AB 2018079</strain>
    </source>
</reference>
<evidence type="ECO:0000313" key="4">
    <source>
        <dbReference type="EMBL" id="PWN03082.1"/>
    </source>
</evidence>
<evidence type="ECO:0000259" key="3">
    <source>
        <dbReference type="SMART" id="SM00822"/>
    </source>
</evidence>
<dbReference type="Proteomes" id="UP000245507">
    <property type="component" value="Unassembled WGS sequence"/>
</dbReference>
<dbReference type="InterPro" id="IPR057326">
    <property type="entry name" value="KR_dom"/>
</dbReference>
<dbReference type="PANTHER" id="PTHR44196">
    <property type="entry name" value="DEHYDROGENASE/REDUCTASE SDR FAMILY MEMBER 7B"/>
    <property type="match status" value="1"/>
</dbReference>
<dbReference type="InterPro" id="IPR036291">
    <property type="entry name" value="NAD(P)-bd_dom_sf"/>
</dbReference>
<dbReference type="GO" id="GO:0016491">
    <property type="term" value="F:oxidoreductase activity"/>
    <property type="evidence" value="ECO:0007669"/>
    <property type="project" value="UniProtKB-KW"/>
</dbReference>
<dbReference type="Gene3D" id="3.40.50.720">
    <property type="entry name" value="NAD(P)-binding Rossmann-like Domain"/>
    <property type="match status" value="1"/>
</dbReference>
<proteinExistence type="inferred from homology"/>
<keyword evidence="5" id="KW-1185">Reference proteome</keyword>